<dbReference type="InterPro" id="IPR001509">
    <property type="entry name" value="Epimerase_deHydtase"/>
</dbReference>
<proteinExistence type="predicted"/>
<dbReference type="EMBL" id="JAAMPI010002031">
    <property type="protein sequence ID" value="KAF4619107.1"/>
    <property type="molecule type" value="Genomic_DNA"/>
</dbReference>
<dbReference type="InterPro" id="IPR036291">
    <property type="entry name" value="NAD(P)-bd_dom_sf"/>
</dbReference>
<feature type="transmembrane region" description="Helical" evidence="1">
    <location>
        <begin position="6"/>
        <end position="24"/>
    </location>
</feature>
<evidence type="ECO:0000313" key="4">
    <source>
        <dbReference type="Proteomes" id="UP000566819"/>
    </source>
</evidence>
<dbReference type="OrthoDB" id="16464at2759"/>
<keyword evidence="1" id="KW-0472">Membrane</keyword>
<name>A0A8H4VR82_9HELO</name>
<organism evidence="3 4">
    <name type="scientific">Cudoniella acicularis</name>
    <dbReference type="NCBI Taxonomy" id="354080"/>
    <lineage>
        <taxon>Eukaryota</taxon>
        <taxon>Fungi</taxon>
        <taxon>Dikarya</taxon>
        <taxon>Ascomycota</taxon>
        <taxon>Pezizomycotina</taxon>
        <taxon>Leotiomycetes</taxon>
        <taxon>Helotiales</taxon>
        <taxon>Tricladiaceae</taxon>
        <taxon>Cudoniella</taxon>
    </lineage>
</organism>
<protein>
    <recommendedName>
        <fullName evidence="2">NAD-dependent epimerase/dehydratase domain-containing protein</fullName>
    </recommendedName>
</protein>
<accession>A0A8H4VR82</accession>
<dbReference type="PANTHER" id="PTHR43245">
    <property type="entry name" value="BIFUNCTIONAL POLYMYXIN RESISTANCE PROTEIN ARNA"/>
    <property type="match status" value="1"/>
</dbReference>
<keyword evidence="1" id="KW-1133">Transmembrane helix</keyword>
<keyword evidence="4" id="KW-1185">Reference proteome</keyword>
<comment type="caution">
    <text evidence="3">The sequence shown here is derived from an EMBL/GenBank/DDBJ whole genome shotgun (WGS) entry which is preliminary data.</text>
</comment>
<dbReference type="AlphaFoldDB" id="A0A8H4VR82"/>
<sequence length="379" mass="42803">MTEKPAVLIVGGLGYIGRFLALYIQRNGLASELRIVDKMLPQLAWLAPEFEEACSKEKFMQADASKELSLSRIFDRSNGKQWDYVFNCGGETRNSQDDEVYKLRSLALSLALGKEAAKRHIKAFVELSTGMVYKPDSQPSKEGDRLKPWSKIAVFKLQAEEQLSKIEGLNLVIVRLAHVYGDYASQFVATALSMARVYQHLGEEMKWLWTKDLRVNTVHISDVVRALWDITDWYAVKKMPNWDERAMGKTPIFNVVDQGQTSQGTMAEIIGQIFGIKTGFQGQIISTFARLNMDSVVDDVNDDLLGPWADLLEDAGITRPGPLTPFMEKELLKDTDLSMDGSRLESVVGFKYDKPKITKESVQDMIDSYTRIGWWPVAK</sequence>
<dbReference type="Pfam" id="PF01370">
    <property type="entry name" value="Epimerase"/>
    <property type="match status" value="1"/>
</dbReference>
<evidence type="ECO:0000259" key="2">
    <source>
        <dbReference type="Pfam" id="PF01370"/>
    </source>
</evidence>
<dbReference type="SUPFAM" id="SSF51735">
    <property type="entry name" value="NAD(P)-binding Rossmann-fold domains"/>
    <property type="match status" value="1"/>
</dbReference>
<keyword evidence="1" id="KW-0812">Transmembrane</keyword>
<dbReference type="Proteomes" id="UP000566819">
    <property type="component" value="Unassembled WGS sequence"/>
</dbReference>
<reference evidence="3 4" key="1">
    <citation type="submission" date="2020-03" db="EMBL/GenBank/DDBJ databases">
        <title>Draft Genome Sequence of Cudoniella acicularis.</title>
        <authorList>
            <person name="Buettner E."/>
            <person name="Kellner H."/>
        </authorList>
    </citation>
    <scope>NUCLEOTIDE SEQUENCE [LARGE SCALE GENOMIC DNA]</scope>
    <source>
        <strain evidence="3 4">DSM 108380</strain>
    </source>
</reference>
<dbReference type="InterPro" id="IPR050177">
    <property type="entry name" value="Lipid_A_modif_metabolic_enz"/>
</dbReference>
<evidence type="ECO:0000256" key="1">
    <source>
        <dbReference type="SAM" id="Phobius"/>
    </source>
</evidence>
<dbReference type="PANTHER" id="PTHR43245:SF11">
    <property type="entry name" value="LD23561P"/>
    <property type="match status" value="1"/>
</dbReference>
<dbReference type="Gene3D" id="3.40.50.720">
    <property type="entry name" value="NAD(P)-binding Rossmann-like Domain"/>
    <property type="match status" value="1"/>
</dbReference>
<evidence type="ECO:0000313" key="3">
    <source>
        <dbReference type="EMBL" id="KAF4619107.1"/>
    </source>
</evidence>
<gene>
    <name evidence="3" type="ORF">G7Y89_g14740</name>
</gene>
<feature type="domain" description="NAD-dependent epimerase/dehydratase" evidence="2">
    <location>
        <begin position="7"/>
        <end position="232"/>
    </location>
</feature>